<dbReference type="InterPro" id="IPR004183">
    <property type="entry name" value="Xdiol_dOase_suB"/>
</dbReference>
<reference evidence="2 3" key="1">
    <citation type="submission" date="2022-03" db="EMBL/GenBank/DDBJ databases">
        <title>Isotopic signatures of nitrous oxide derived from detoxification processes.</title>
        <authorList>
            <person name="Behrendt U."/>
            <person name="Buchen C."/>
            <person name="Well R."/>
            <person name="Ulrich A."/>
            <person name="Rohe L."/>
            <person name="Kolb S."/>
            <person name="Schloter M."/>
            <person name="Horn M.A."/>
            <person name="Augustin J."/>
        </authorList>
    </citation>
    <scope>NUCLEOTIDE SEQUENCE [LARGE SCALE GENOMIC DNA]</scope>
    <source>
        <strain evidence="2 3">S4-C24</strain>
    </source>
</reference>
<proteinExistence type="predicted"/>
<sequence length="314" mass="34333">MAEIVGYIAMSHSPFWDESFDIEGPGAEFAAGAATVKEKVQALAPDLVVIFGPDHMRNFFYDLMPAFCIGAGEVISFGDYGGHKGSLPHREGIGRRIIDNVREQGFDPAFSLRMGIDHGIVQPYEVLLPDMSVPVLPIMVDCGAAPRPSMKRAHEFGGAVGKALRELDEDLRILLVSSGGLSHWVKAASPYDESTDEETREFLIDGRETVVEYNAAREAGLAERIAAGHEGDINHEWDRWFLAHMTSGNIEELLAIDPDHMEKVAGNGTHEVRAWLAGLGAWDAPVETIAYEPVHRWVTGMGLVAAFSEPAVRN</sequence>
<name>A0ABY3W6Y1_9MICC</name>
<evidence type="ECO:0000259" key="1">
    <source>
        <dbReference type="Pfam" id="PF02900"/>
    </source>
</evidence>
<protein>
    <recommendedName>
        <fullName evidence="1">Extradiol ring-cleavage dioxygenase class III enzyme subunit B domain-containing protein</fullName>
    </recommendedName>
</protein>
<keyword evidence="3" id="KW-1185">Reference proteome</keyword>
<evidence type="ECO:0000313" key="2">
    <source>
        <dbReference type="EMBL" id="UNK45232.1"/>
    </source>
</evidence>
<feature type="domain" description="Extradiol ring-cleavage dioxygenase class III enzyme subunit B" evidence="1">
    <location>
        <begin position="9"/>
        <end position="289"/>
    </location>
</feature>
<dbReference type="EMBL" id="CP093326">
    <property type="protein sequence ID" value="UNK45232.1"/>
    <property type="molecule type" value="Genomic_DNA"/>
</dbReference>
<organism evidence="2 3">
    <name type="scientific">Arthrobacter sulfonylureivorans</name>
    <dbReference type="NCBI Taxonomy" id="2486855"/>
    <lineage>
        <taxon>Bacteria</taxon>
        <taxon>Bacillati</taxon>
        <taxon>Actinomycetota</taxon>
        <taxon>Actinomycetes</taxon>
        <taxon>Micrococcales</taxon>
        <taxon>Micrococcaceae</taxon>
        <taxon>Arthrobacter</taxon>
    </lineage>
</organism>
<dbReference type="Gene3D" id="3.40.830.10">
    <property type="entry name" value="LigB-like"/>
    <property type="match status" value="1"/>
</dbReference>
<dbReference type="SUPFAM" id="SSF53213">
    <property type="entry name" value="LigB-like"/>
    <property type="match status" value="1"/>
</dbReference>
<dbReference type="RefSeq" id="WP_241913499.1">
    <property type="nucleotide sequence ID" value="NZ_CP093326.1"/>
</dbReference>
<accession>A0ABY3W6Y1</accession>
<dbReference type="Pfam" id="PF02900">
    <property type="entry name" value="LigB"/>
    <property type="match status" value="1"/>
</dbReference>
<dbReference type="Proteomes" id="UP000829069">
    <property type="component" value="Chromosome"/>
</dbReference>
<evidence type="ECO:0000313" key="3">
    <source>
        <dbReference type="Proteomes" id="UP000829069"/>
    </source>
</evidence>
<gene>
    <name evidence="2" type="ORF">MNQ99_15005</name>
</gene>